<evidence type="ECO:0000313" key="3">
    <source>
        <dbReference type="Proteomes" id="UP000284842"/>
    </source>
</evidence>
<dbReference type="InParanoid" id="A0A409YGE2"/>
<name>A0A409YGE2_9AGAR</name>
<proteinExistence type="predicted"/>
<organism evidence="2 3">
    <name type="scientific">Panaeolus cyanescens</name>
    <dbReference type="NCBI Taxonomy" id="181874"/>
    <lineage>
        <taxon>Eukaryota</taxon>
        <taxon>Fungi</taxon>
        <taxon>Dikarya</taxon>
        <taxon>Basidiomycota</taxon>
        <taxon>Agaricomycotina</taxon>
        <taxon>Agaricomycetes</taxon>
        <taxon>Agaricomycetidae</taxon>
        <taxon>Agaricales</taxon>
        <taxon>Agaricineae</taxon>
        <taxon>Galeropsidaceae</taxon>
        <taxon>Panaeolus</taxon>
    </lineage>
</organism>
<feature type="signal peptide" evidence="1">
    <location>
        <begin position="1"/>
        <end position="24"/>
    </location>
</feature>
<accession>A0A409YGE2</accession>
<sequence length="257" mass="29664">MKRNLTAIFSLCIVFFSYINVVGARPGTPPAEITFVYTPYLTEALRLNPSWGRRLDFIQKTIQTQLQEIRYTIDEYDSPRTKRRARAKQYLKTVLGEYYDRSSERRARTFQHILSNIEHMDSTITLDGPMKPRVPDMWVDLGSGGRIYLAQGFFTDPTLEDWFRVYMLLRETFRATIPQYAQKFALGRYDGRTGSAAVRPLFPGQRIASGETEVNGYTDYRQILKQRTGADVFPYSPDLIPLMGYCFTNKGEMPVDA</sequence>
<gene>
    <name evidence="2" type="ORF">CVT24_011182</name>
</gene>
<feature type="chain" id="PRO_5019010982" evidence="1">
    <location>
        <begin position="25"/>
        <end position="257"/>
    </location>
</feature>
<dbReference type="EMBL" id="NHTK01001194">
    <property type="protein sequence ID" value="PPR02034.1"/>
    <property type="molecule type" value="Genomic_DNA"/>
</dbReference>
<protein>
    <submittedName>
        <fullName evidence="2">Uncharacterized protein</fullName>
    </submittedName>
</protein>
<keyword evidence="3" id="KW-1185">Reference proteome</keyword>
<evidence type="ECO:0000256" key="1">
    <source>
        <dbReference type="SAM" id="SignalP"/>
    </source>
</evidence>
<dbReference type="Proteomes" id="UP000284842">
    <property type="component" value="Unassembled WGS sequence"/>
</dbReference>
<evidence type="ECO:0000313" key="2">
    <source>
        <dbReference type="EMBL" id="PPR02034.1"/>
    </source>
</evidence>
<keyword evidence="1" id="KW-0732">Signal</keyword>
<comment type="caution">
    <text evidence="2">The sequence shown here is derived from an EMBL/GenBank/DDBJ whole genome shotgun (WGS) entry which is preliminary data.</text>
</comment>
<reference evidence="2 3" key="1">
    <citation type="journal article" date="2018" name="Evol. Lett.">
        <title>Horizontal gene cluster transfer increased hallucinogenic mushroom diversity.</title>
        <authorList>
            <person name="Reynolds H.T."/>
            <person name="Vijayakumar V."/>
            <person name="Gluck-Thaler E."/>
            <person name="Korotkin H.B."/>
            <person name="Matheny P.B."/>
            <person name="Slot J.C."/>
        </authorList>
    </citation>
    <scope>NUCLEOTIDE SEQUENCE [LARGE SCALE GENOMIC DNA]</scope>
    <source>
        <strain evidence="2 3">2629</strain>
    </source>
</reference>
<dbReference type="AlphaFoldDB" id="A0A409YGE2"/>